<protein>
    <submittedName>
        <fullName evidence="1">Uncharacterized protein</fullName>
    </submittedName>
</protein>
<keyword evidence="2" id="KW-1185">Reference proteome</keyword>
<dbReference type="KEGG" id="cce:Ccel_2964"/>
<name>B8I8S6_RUMCH</name>
<gene>
    <name evidence="1" type="ordered locus">Ccel_2964</name>
</gene>
<dbReference type="eggNOG" id="COG1418">
    <property type="taxonomic scope" value="Bacteria"/>
</dbReference>
<proteinExistence type="predicted"/>
<dbReference type="OrthoDB" id="1839890at2"/>
<dbReference type="RefSeq" id="WP_015926322.1">
    <property type="nucleotide sequence ID" value="NC_011898.1"/>
</dbReference>
<reference evidence="1 2" key="1">
    <citation type="submission" date="2009-01" db="EMBL/GenBank/DDBJ databases">
        <title>Complete sequence of Clostridium cellulolyticum H10.</title>
        <authorList>
            <consortium name="US DOE Joint Genome Institute"/>
            <person name="Lucas S."/>
            <person name="Copeland A."/>
            <person name="Lapidus A."/>
            <person name="Glavina del Rio T."/>
            <person name="Dalin E."/>
            <person name="Tice H."/>
            <person name="Bruce D."/>
            <person name="Goodwin L."/>
            <person name="Pitluck S."/>
            <person name="Chertkov O."/>
            <person name="Saunders E."/>
            <person name="Brettin T."/>
            <person name="Detter J.C."/>
            <person name="Han C."/>
            <person name="Larimer F."/>
            <person name="Land M."/>
            <person name="Hauser L."/>
            <person name="Kyrpides N."/>
            <person name="Ivanova N."/>
            <person name="Zhou J."/>
            <person name="Richardson P."/>
        </authorList>
    </citation>
    <scope>NUCLEOTIDE SEQUENCE [LARGE SCALE GENOMIC DNA]</scope>
    <source>
        <strain evidence="2">ATCC 35319 / DSM 5812 / JCM 6584 / H10</strain>
    </source>
</reference>
<dbReference type="EMBL" id="CP001348">
    <property type="protein sequence ID" value="ACL77258.1"/>
    <property type="molecule type" value="Genomic_DNA"/>
</dbReference>
<dbReference type="Proteomes" id="UP000001349">
    <property type="component" value="Chromosome"/>
</dbReference>
<organism evidence="1 2">
    <name type="scientific">Ruminiclostridium cellulolyticum (strain ATCC 35319 / DSM 5812 / JCM 6584 / H10)</name>
    <name type="common">Clostridium cellulolyticum</name>
    <dbReference type="NCBI Taxonomy" id="394503"/>
    <lineage>
        <taxon>Bacteria</taxon>
        <taxon>Bacillati</taxon>
        <taxon>Bacillota</taxon>
        <taxon>Clostridia</taxon>
        <taxon>Eubacteriales</taxon>
        <taxon>Oscillospiraceae</taxon>
        <taxon>Ruminiclostridium</taxon>
    </lineage>
</organism>
<dbReference type="HOGENOM" id="CLU_1425735_0_0_9"/>
<dbReference type="AlphaFoldDB" id="B8I8S6"/>
<accession>B8I8S6</accession>
<sequence>MDQLQPIIFYLLKYYTYYDEDNFRELYVKNDLKGMFFAIHKRDVIQAYKDVFQYLPDDIKYKAFFNVYTRAEYNFKALTIKILDALKKLRPDSVIQELSKYADDKGYITIYRGECTKSTPVNKALSWSLDKDRAEWFARRFLFGDNVGYVYSAKVKINDVIGYYNGRDESEVIVRYKYLMLISSDEFKIA</sequence>
<evidence type="ECO:0000313" key="1">
    <source>
        <dbReference type="EMBL" id="ACL77258.1"/>
    </source>
</evidence>
<evidence type="ECO:0000313" key="2">
    <source>
        <dbReference type="Proteomes" id="UP000001349"/>
    </source>
</evidence>